<dbReference type="EMBL" id="JBHEZZ010000009">
    <property type="protein sequence ID" value="MFC1403143.1"/>
    <property type="molecule type" value="Genomic_DNA"/>
</dbReference>
<feature type="transmembrane region" description="Helical" evidence="10">
    <location>
        <begin position="309"/>
        <end position="328"/>
    </location>
</feature>
<dbReference type="InterPro" id="IPR004268">
    <property type="entry name" value="MurJ"/>
</dbReference>
<evidence type="ECO:0000256" key="3">
    <source>
        <dbReference type="ARBA" id="ARBA00022475"/>
    </source>
</evidence>
<comment type="caution">
    <text evidence="11">The sequence shown here is derived from an EMBL/GenBank/DDBJ whole genome shotgun (WGS) entry which is preliminary data.</text>
</comment>
<dbReference type="InterPro" id="IPR052031">
    <property type="entry name" value="Membrane_Transporter-Flippase"/>
</dbReference>
<evidence type="ECO:0000313" key="11">
    <source>
        <dbReference type="EMBL" id="MFC1403143.1"/>
    </source>
</evidence>
<evidence type="ECO:0000256" key="7">
    <source>
        <dbReference type="ARBA" id="ARBA00022989"/>
    </source>
</evidence>
<feature type="transmembrane region" description="Helical" evidence="10">
    <location>
        <begin position="786"/>
        <end position="804"/>
    </location>
</feature>
<feature type="compositionally biased region" description="Pro residues" evidence="9">
    <location>
        <begin position="110"/>
        <end position="119"/>
    </location>
</feature>
<reference evidence="11 12" key="1">
    <citation type="submission" date="2024-09" db="EMBL/GenBank/DDBJ databases">
        <authorList>
            <person name="Lee S.D."/>
        </authorList>
    </citation>
    <scope>NUCLEOTIDE SEQUENCE [LARGE SCALE GENOMIC DNA]</scope>
    <source>
        <strain evidence="11 12">N1-5</strain>
    </source>
</reference>
<feature type="transmembrane region" description="Helical" evidence="10">
    <location>
        <begin position="334"/>
        <end position="352"/>
    </location>
</feature>
<feature type="region of interest" description="Disordered" evidence="9">
    <location>
        <begin position="1"/>
        <end position="221"/>
    </location>
</feature>
<dbReference type="Proteomes" id="UP001592528">
    <property type="component" value="Unassembled WGS sequence"/>
</dbReference>
<keyword evidence="7 10" id="KW-1133">Transmembrane helix</keyword>
<evidence type="ECO:0000256" key="6">
    <source>
        <dbReference type="ARBA" id="ARBA00022984"/>
    </source>
</evidence>
<dbReference type="CDD" id="cd13123">
    <property type="entry name" value="MATE_MurJ_like"/>
    <property type="match status" value="1"/>
</dbReference>
<evidence type="ECO:0000256" key="1">
    <source>
        <dbReference type="ARBA" id="ARBA00004651"/>
    </source>
</evidence>
<keyword evidence="4 10" id="KW-0812">Transmembrane</keyword>
<keyword evidence="12" id="KW-1185">Reference proteome</keyword>
<comment type="subcellular location">
    <subcellularLocation>
        <location evidence="1">Cell membrane</location>
        <topology evidence="1">Multi-pass membrane protein</topology>
    </subcellularLocation>
</comment>
<organism evidence="11 12">
    <name type="scientific">Streptacidiphilus cavernicola</name>
    <dbReference type="NCBI Taxonomy" id="3342716"/>
    <lineage>
        <taxon>Bacteria</taxon>
        <taxon>Bacillati</taxon>
        <taxon>Actinomycetota</taxon>
        <taxon>Actinomycetes</taxon>
        <taxon>Kitasatosporales</taxon>
        <taxon>Streptomycetaceae</taxon>
        <taxon>Streptacidiphilus</taxon>
    </lineage>
</organism>
<gene>
    <name evidence="11" type="primary">murJ</name>
    <name evidence="11" type="ORF">ACEZDJ_17780</name>
</gene>
<evidence type="ECO:0000256" key="10">
    <source>
        <dbReference type="SAM" id="Phobius"/>
    </source>
</evidence>
<keyword evidence="3" id="KW-1003">Cell membrane</keyword>
<keyword evidence="2" id="KW-0813">Transport</keyword>
<feature type="transmembrane region" description="Helical" evidence="10">
    <location>
        <begin position="488"/>
        <end position="511"/>
    </location>
</feature>
<keyword evidence="8 10" id="KW-0472">Membrane</keyword>
<feature type="compositionally biased region" description="Low complexity" evidence="9">
    <location>
        <begin position="120"/>
        <end position="168"/>
    </location>
</feature>
<evidence type="ECO:0000256" key="8">
    <source>
        <dbReference type="ARBA" id="ARBA00023136"/>
    </source>
</evidence>
<keyword evidence="5" id="KW-0133">Cell shape</keyword>
<feature type="transmembrane region" description="Helical" evidence="10">
    <location>
        <begin position="715"/>
        <end position="735"/>
    </location>
</feature>
<dbReference type="RefSeq" id="WP_030254711.1">
    <property type="nucleotide sequence ID" value="NZ_JBHEZZ010000009.1"/>
</dbReference>
<sequence>MSAPRDGRTQQGRGGRGPNRGTPPAAPGQDPRSQGAADAYLDETYARDPYAQDPYAQDPYGQDPYAQDPYGQDPYPQNQQAYPQQQAYQQAPQGQQPQQAGYDQQQYAQPPYPQQPYPEQPQQGQGYPVQAPPGYQQQGYGAPQYEQPYQQEQQPHPQQQPYGGPAAPDGVTVPGFGPPQGFSQAYGQSVPQPAQPPSAEVGVDELLTHATRSKQDSSNQDADPYAYLFRESDQASYAPGWYGEAGGGDAEATGTIPLLRFNPMAPPPPSAVAGMPETPPDGKQGKSGGILGSSAIMAAGTLVSRGTGFVRTMIITFAIGVGAMGDSYNVANTLPTLLYILVGGGALNAVFVPQLVRSMKNDEDGGEAYANRLLTLIVVGLGGVVFVTVLAAPLLVRLVSASIMRDPQSAEVTVALARYCLPTIFFMGVHVVMGQILNARGRFGAMMWTPVLNNVVVIFTFGMYAWVYGSFNKTGVTPHSISPEGVRLLGIGTLLGLVVQSLSMIPYLRAAGFKFRPRFDWRGHGLGHAAKLAKWTFLFVLANQAGYLVVTQLATAAGNASGRNGAGLSAYSNALLIWQLPQAVITVSVMSAVLPRISRAAADGQAASVRDDLSYGLRTSAVAIVPAAFLFLALGPVIGSVLYGFGNSSQGTSVGWMLSAFALGLIPYSAQYVLLRGFYAYEDTRTPFYNTVWVAASNALLSGFCYLVLPSDWAVTGMAFAYGFSYLVGLLVALPRLKRRIGDLDGPRCKRTYGRLIGASIIPAAIGFTVSTLIVDSLGGGLLPDIAALVVGAGLQIGLFVVIAQRMRIEELTALVGMVRSKLGR</sequence>
<name>A0ABV6UNU5_9ACTN</name>
<feature type="transmembrane region" description="Helical" evidence="10">
    <location>
        <begin position="615"/>
        <end position="634"/>
    </location>
</feature>
<feature type="transmembrane region" description="Helical" evidence="10">
    <location>
        <begin position="416"/>
        <end position="439"/>
    </location>
</feature>
<evidence type="ECO:0000256" key="2">
    <source>
        <dbReference type="ARBA" id="ARBA00022448"/>
    </source>
</evidence>
<feature type="transmembrane region" description="Helical" evidence="10">
    <location>
        <begin position="575"/>
        <end position="594"/>
    </location>
</feature>
<feature type="transmembrane region" description="Helical" evidence="10">
    <location>
        <begin position="373"/>
        <end position="396"/>
    </location>
</feature>
<feature type="compositionally biased region" description="Low complexity" evidence="9">
    <location>
        <begin position="74"/>
        <end position="109"/>
    </location>
</feature>
<evidence type="ECO:0000313" key="12">
    <source>
        <dbReference type="Proteomes" id="UP001592528"/>
    </source>
</evidence>
<dbReference type="PRINTS" id="PR01806">
    <property type="entry name" value="VIRFACTRMVIN"/>
</dbReference>
<evidence type="ECO:0000256" key="4">
    <source>
        <dbReference type="ARBA" id="ARBA00022692"/>
    </source>
</evidence>
<keyword evidence="6" id="KW-0573">Peptidoglycan synthesis</keyword>
<feature type="transmembrane region" description="Helical" evidence="10">
    <location>
        <begin position="532"/>
        <end position="555"/>
    </location>
</feature>
<feature type="transmembrane region" description="Helical" evidence="10">
    <location>
        <begin position="654"/>
        <end position="675"/>
    </location>
</feature>
<dbReference type="PANTHER" id="PTHR43549">
    <property type="entry name" value="MULTIDRUG RESISTANCE PROTEIN YPNP-RELATED"/>
    <property type="match status" value="1"/>
</dbReference>
<feature type="transmembrane region" description="Helical" evidence="10">
    <location>
        <begin position="451"/>
        <end position="468"/>
    </location>
</feature>
<dbReference type="NCBIfam" id="TIGR01695">
    <property type="entry name" value="murJ_mviN"/>
    <property type="match status" value="1"/>
</dbReference>
<proteinExistence type="predicted"/>
<protein>
    <submittedName>
        <fullName evidence="11">Murein biosynthesis integral membrane protein MurJ</fullName>
    </submittedName>
</protein>
<evidence type="ECO:0000256" key="5">
    <source>
        <dbReference type="ARBA" id="ARBA00022960"/>
    </source>
</evidence>
<dbReference type="Pfam" id="PF03023">
    <property type="entry name" value="MurJ"/>
    <property type="match status" value="1"/>
</dbReference>
<evidence type="ECO:0000256" key="9">
    <source>
        <dbReference type="SAM" id="MobiDB-lite"/>
    </source>
</evidence>
<dbReference type="PANTHER" id="PTHR43549:SF3">
    <property type="entry name" value="MULTIDRUG RESISTANCE PROTEIN YPNP-RELATED"/>
    <property type="match status" value="1"/>
</dbReference>
<accession>A0ABV6UNU5</accession>
<feature type="transmembrane region" description="Helical" evidence="10">
    <location>
        <begin position="756"/>
        <end position="774"/>
    </location>
</feature>
<feature type="transmembrane region" description="Helical" evidence="10">
    <location>
        <begin position="687"/>
        <end position="709"/>
    </location>
</feature>